<accession>A0A6A5W3V3</accession>
<evidence type="ECO:0000313" key="3">
    <source>
        <dbReference type="EMBL" id="KAF1996543.1"/>
    </source>
</evidence>
<organism evidence="3 4">
    <name type="scientific">Amniculicola lignicola CBS 123094</name>
    <dbReference type="NCBI Taxonomy" id="1392246"/>
    <lineage>
        <taxon>Eukaryota</taxon>
        <taxon>Fungi</taxon>
        <taxon>Dikarya</taxon>
        <taxon>Ascomycota</taxon>
        <taxon>Pezizomycotina</taxon>
        <taxon>Dothideomycetes</taxon>
        <taxon>Pleosporomycetidae</taxon>
        <taxon>Pleosporales</taxon>
        <taxon>Amniculicolaceae</taxon>
        <taxon>Amniculicola</taxon>
    </lineage>
</organism>
<dbReference type="Gene3D" id="1.20.120.1630">
    <property type="match status" value="1"/>
</dbReference>
<dbReference type="PANTHER" id="PTHR32251:SF23">
    <property type="entry name" value="3-OXO-5-ALPHA-STEROID 4-DEHYDROGENASE (DUF1295)"/>
    <property type="match status" value="1"/>
</dbReference>
<name>A0A6A5W3V3_9PLEO</name>
<proteinExistence type="predicted"/>
<dbReference type="EMBL" id="ML977624">
    <property type="protein sequence ID" value="KAF1996543.1"/>
    <property type="molecule type" value="Genomic_DNA"/>
</dbReference>
<gene>
    <name evidence="3" type="ORF">P154DRAFT_498415</name>
</gene>
<sequence>MLVPTLATALPTLKTLPDCADFSKAVLPFIPQLYALPQQIFENINDLDALKTLYLATNPLITVLAASLVIAAAVLVVSEINRNYSQVDRLWSIVPVIFNCHYTLWAHLSGLPTQRLDHLMAVTILWGVRLTFNYWRKGGYTIGSEDYRWAIVSKYVGRAGMTVLNIFFISLAQSLLLFLITTPTYILLLSARLTGNTLTTYDSLFPKLIFALVLVEFFADQQQWAFHAAKSLYHSTAKPPREYTYTRQQLDRGFNTSGLWAFSRHPNFAAEQAVWVCFYQWSCCESMTYTNFAFAGALAYLFLFQASTALTEAITKGKYPEYRVYQQRVGKFLPKFQTRSMDGGVGGKKEEGGKAKEEKREGKGGGKAKKR</sequence>
<dbReference type="Proteomes" id="UP000799779">
    <property type="component" value="Unassembled WGS sequence"/>
</dbReference>
<keyword evidence="2" id="KW-0472">Membrane</keyword>
<dbReference type="OrthoDB" id="201504at2759"/>
<feature type="region of interest" description="Disordered" evidence="1">
    <location>
        <begin position="337"/>
        <end position="371"/>
    </location>
</feature>
<feature type="compositionally biased region" description="Basic and acidic residues" evidence="1">
    <location>
        <begin position="347"/>
        <end position="364"/>
    </location>
</feature>
<dbReference type="GO" id="GO:0016020">
    <property type="term" value="C:membrane"/>
    <property type="evidence" value="ECO:0007669"/>
    <property type="project" value="TreeGrafter"/>
</dbReference>
<reference evidence="3" key="1">
    <citation type="journal article" date="2020" name="Stud. Mycol.">
        <title>101 Dothideomycetes genomes: a test case for predicting lifestyles and emergence of pathogens.</title>
        <authorList>
            <person name="Haridas S."/>
            <person name="Albert R."/>
            <person name="Binder M."/>
            <person name="Bloem J."/>
            <person name="Labutti K."/>
            <person name="Salamov A."/>
            <person name="Andreopoulos B."/>
            <person name="Baker S."/>
            <person name="Barry K."/>
            <person name="Bills G."/>
            <person name="Bluhm B."/>
            <person name="Cannon C."/>
            <person name="Castanera R."/>
            <person name="Culley D."/>
            <person name="Daum C."/>
            <person name="Ezra D."/>
            <person name="Gonzalez J."/>
            <person name="Henrissat B."/>
            <person name="Kuo A."/>
            <person name="Liang C."/>
            <person name="Lipzen A."/>
            <person name="Lutzoni F."/>
            <person name="Magnuson J."/>
            <person name="Mondo S."/>
            <person name="Nolan M."/>
            <person name="Ohm R."/>
            <person name="Pangilinan J."/>
            <person name="Park H.-J."/>
            <person name="Ramirez L."/>
            <person name="Alfaro M."/>
            <person name="Sun H."/>
            <person name="Tritt A."/>
            <person name="Yoshinaga Y."/>
            <person name="Zwiers L.-H."/>
            <person name="Turgeon B."/>
            <person name="Goodwin S."/>
            <person name="Spatafora J."/>
            <person name="Crous P."/>
            <person name="Grigoriev I."/>
        </authorList>
    </citation>
    <scope>NUCLEOTIDE SEQUENCE</scope>
    <source>
        <strain evidence="3">CBS 123094</strain>
    </source>
</reference>
<dbReference type="AlphaFoldDB" id="A0A6A5W3V3"/>
<evidence type="ECO:0000256" key="1">
    <source>
        <dbReference type="SAM" id="MobiDB-lite"/>
    </source>
</evidence>
<dbReference type="Pfam" id="PF06966">
    <property type="entry name" value="DUF1295"/>
    <property type="match status" value="1"/>
</dbReference>
<dbReference type="PANTHER" id="PTHR32251">
    <property type="entry name" value="3-OXO-5-ALPHA-STEROID 4-DEHYDROGENASE"/>
    <property type="match status" value="1"/>
</dbReference>
<keyword evidence="2" id="KW-1133">Transmembrane helix</keyword>
<dbReference type="InterPro" id="IPR010721">
    <property type="entry name" value="UstE-like"/>
</dbReference>
<feature type="transmembrane region" description="Helical" evidence="2">
    <location>
        <begin position="60"/>
        <end position="78"/>
    </location>
</feature>
<feature type="transmembrane region" description="Helical" evidence="2">
    <location>
        <begin position="155"/>
        <end position="180"/>
    </location>
</feature>
<keyword evidence="2" id="KW-0812">Transmembrane</keyword>
<protein>
    <submittedName>
        <fullName evidence="3">DUF1295-domain-containing protein</fullName>
    </submittedName>
</protein>
<keyword evidence="4" id="KW-1185">Reference proteome</keyword>
<evidence type="ECO:0000313" key="4">
    <source>
        <dbReference type="Proteomes" id="UP000799779"/>
    </source>
</evidence>
<evidence type="ECO:0000256" key="2">
    <source>
        <dbReference type="SAM" id="Phobius"/>
    </source>
</evidence>